<sequence length="242" mass="25752">MDVIDVDAFVADGFAKVEAVVPREVADQARALLWKRIGLSPGDPAGWTQPVVWTADLTGEGPFGEIVRAPRLHAALDAVAGPGGWVPRGSVGNMPVRFPRVPPAEDRGWHIDGSTRRPDGTYGMSGRPETLLLLVLFSQVGPSDAPTRIRAGSQRDMAALLDERVLDPMKHGPMFDEAGRDRPVRLATGAPGDVYVVHPFTVHAAQEHRGSEPRFMAQAPVFLAEPLAPGAASPLGRAAGLS</sequence>
<evidence type="ECO:0000313" key="1">
    <source>
        <dbReference type="EMBL" id="MFC5835363.1"/>
    </source>
</evidence>
<keyword evidence="2" id="KW-1185">Reference proteome</keyword>
<dbReference type="EMBL" id="JBHSPA010000125">
    <property type="protein sequence ID" value="MFC5835363.1"/>
    <property type="molecule type" value="Genomic_DNA"/>
</dbReference>
<evidence type="ECO:0000313" key="2">
    <source>
        <dbReference type="Proteomes" id="UP001596058"/>
    </source>
</evidence>
<dbReference type="Proteomes" id="UP001596058">
    <property type="component" value="Unassembled WGS sequence"/>
</dbReference>
<accession>A0ABW1DBQ6</accession>
<keyword evidence="1" id="KW-0223">Dioxygenase</keyword>
<proteinExistence type="predicted"/>
<keyword evidence="1" id="KW-0560">Oxidoreductase</keyword>
<reference evidence="2" key="1">
    <citation type="journal article" date="2019" name="Int. J. Syst. Evol. Microbiol.">
        <title>The Global Catalogue of Microorganisms (GCM) 10K type strain sequencing project: providing services to taxonomists for standard genome sequencing and annotation.</title>
        <authorList>
            <consortium name="The Broad Institute Genomics Platform"/>
            <consortium name="The Broad Institute Genome Sequencing Center for Infectious Disease"/>
            <person name="Wu L."/>
            <person name="Ma J."/>
        </authorList>
    </citation>
    <scope>NUCLEOTIDE SEQUENCE [LARGE SCALE GENOMIC DNA]</scope>
    <source>
        <strain evidence="2">CCUG 53903</strain>
    </source>
</reference>
<protein>
    <submittedName>
        <fullName evidence="1">Phytanoyl-CoA dioxygenase</fullName>
    </submittedName>
</protein>
<dbReference type="GO" id="GO:0051213">
    <property type="term" value="F:dioxygenase activity"/>
    <property type="evidence" value="ECO:0007669"/>
    <property type="project" value="UniProtKB-KW"/>
</dbReference>
<dbReference type="RefSeq" id="WP_379524782.1">
    <property type="nucleotide sequence ID" value="NZ_JBHSPA010000125.1"/>
</dbReference>
<organism evidence="1 2">
    <name type="scientific">Nonomuraea insulae</name>
    <dbReference type="NCBI Taxonomy" id="1616787"/>
    <lineage>
        <taxon>Bacteria</taxon>
        <taxon>Bacillati</taxon>
        <taxon>Actinomycetota</taxon>
        <taxon>Actinomycetes</taxon>
        <taxon>Streptosporangiales</taxon>
        <taxon>Streptosporangiaceae</taxon>
        <taxon>Nonomuraea</taxon>
    </lineage>
</organism>
<gene>
    <name evidence="1" type="ORF">ACFPZ3_67075</name>
</gene>
<comment type="caution">
    <text evidence="1">The sequence shown here is derived from an EMBL/GenBank/DDBJ whole genome shotgun (WGS) entry which is preliminary data.</text>
</comment>
<name>A0ABW1DBQ6_9ACTN</name>
<dbReference type="SUPFAM" id="SSF51197">
    <property type="entry name" value="Clavaminate synthase-like"/>
    <property type="match status" value="1"/>
</dbReference>
<dbReference type="Gene3D" id="2.60.120.620">
    <property type="entry name" value="q2cbj1_9rhob like domain"/>
    <property type="match status" value="1"/>
</dbReference>